<keyword evidence="5" id="KW-1185">Reference proteome</keyword>
<proteinExistence type="predicted"/>
<dbReference type="EMBL" id="CP040098">
    <property type="protein sequence ID" value="QCQ23404.1"/>
    <property type="molecule type" value="Genomic_DNA"/>
</dbReference>
<organism evidence="4 5">
    <name type="scientific">Desulfoglaeba alkanexedens ALDC</name>
    <dbReference type="NCBI Taxonomy" id="980445"/>
    <lineage>
        <taxon>Bacteria</taxon>
        <taxon>Pseudomonadati</taxon>
        <taxon>Thermodesulfobacteriota</taxon>
        <taxon>Syntrophobacteria</taxon>
        <taxon>Syntrophobacterales</taxon>
        <taxon>Syntrophobacteraceae</taxon>
        <taxon>Desulfoglaeba</taxon>
    </lineage>
</organism>
<dbReference type="Proteomes" id="UP000298602">
    <property type="component" value="Chromosome"/>
</dbReference>
<dbReference type="GO" id="GO:0003723">
    <property type="term" value="F:RNA binding"/>
    <property type="evidence" value="ECO:0007669"/>
    <property type="project" value="InterPro"/>
</dbReference>
<dbReference type="InterPro" id="IPR003018">
    <property type="entry name" value="GAF"/>
</dbReference>
<gene>
    <name evidence="4" type="ORF">FDQ92_02310</name>
</gene>
<dbReference type="Gene3D" id="3.30.450.40">
    <property type="match status" value="1"/>
</dbReference>
<accession>A0A4P8L667</accession>
<reference evidence="4 5" key="1">
    <citation type="submission" date="2019-05" db="EMBL/GenBank/DDBJ databases">
        <title>The Complete Genome Sequence of the n-alkane-degrading Desulfoglaeba alkanexedens ALDC reveals multiple alkylsuccinate synthase gene clusters.</title>
        <authorList>
            <person name="Callaghan A.V."/>
            <person name="Davidova I.A."/>
            <person name="Duncan K.E."/>
            <person name="Morris B."/>
            <person name="McInerney M.J."/>
        </authorList>
    </citation>
    <scope>NUCLEOTIDE SEQUENCE [LARGE SCALE GENOMIC DNA]</scope>
    <source>
        <strain evidence="4 5">ALDC</strain>
    </source>
</reference>
<evidence type="ECO:0000313" key="4">
    <source>
        <dbReference type="EMBL" id="QCQ23404.1"/>
    </source>
</evidence>
<evidence type="ECO:0000256" key="2">
    <source>
        <dbReference type="ARBA" id="ARBA00023163"/>
    </source>
</evidence>
<dbReference type="InterPro" id="IPR005561">
    <property type="entry name" value="ANTAR"/>
</dbReference>
<evidence type="ECO:0000259" key="3">
    <source>
        <dbReference type="PROSITE" id="PS50921"/>
    </source>
</evidence>
<dbReference type="InterPro" id="IPR036388">
    <property type="entry name" value="WH-like_DNA-bd_sf"/>
</dbReference>
<dbReference type="SMART" id="SM01012">
    <property type="entry name" value="ANTAR"/>
    <property type="match status" value="1"/>
</dbReference>
<keyword evidence="1" id="KW-0805">Transcription regulation</keyword>
<dbReference type="PROSITE" id="PS50921">
    <property type="entry name" value="ANTAR"/>
    <property type="match status" value="1"/>
</dbReference>
<dbReference type="SUPFAM" id="SSF55781">
    <property type="entry name" value="GAF domain-like"/>
    <property type="match status" value="1"/>
</dbReference>
<reference evidence="4 5" key="2">
    <citation type="submission" date="2019-05" db="EMBL/GenBank/DDBJ databases">
        <authorList>
            <person name="Suflita J.M."/>
            <person name="Marks C.R."/>
        </authorList>
    </citation>
    <scope>NUCLEOTIDE SEQUENCE [LARGE SCALE GENOMIC DNA]</scope>
    <source>
        <strain evidence="4 5">ALDC</strain>
    </source>
</reference>
<dbReference type="AlphaFoldDB" id="A0A4P8L667"/>
<dbReference type="KEGG" id="dax:FDQ92_02310"/>
<protein>
    <submittedName>
        <fullName evidence="4">GAF and ANTAR domain-containing protein</fullName>
    </submittedName>
</protein>
<dbReference type="Gene3D" id="1.10.10.10">
    <property type="entry name" value="Winged helix-like DNA-binding domain superfamily/Winged helix DNA-binding domain"/>
    <property type="match status" value="1"/>
</dbReference>
<keyword evidence="2" id="KW-0804">Transcription</keyword>
<name>A0A4P8L667_9BACT</name>
<dbReference type="Pfam" id="PF01590">
    <property type="entry name" value="GAF"/>
    <property type="match status" value="1"/>
</dbReference>
<sequence>MVTAEVMNSSVCSLWLLDEKEGVLRLRATQSINPEYIQDRVLRVGEGIVGKVVVENRPYSIPDVLMDPYYKEKDLARRMGLVSMLSMPMRVKDRVIGVINCYTSYPHVFSELETNILTAVANQAAVAIENTELMVKTKVIQEELEKRKLIERAKDLVMRRLDLSGDEAYRWLQKRSMDTRKSMREVAEAVLLTMEG</sequence>
<dbReference type="InterPro" id="IPR029016">
    <property type="entry name" value="GAF-like_dom_sf"/>
</dbReference>
<evidence type="ECO:0000313" key="5">
    <source>
        <dbReference type="Proteomes" id="UP000298602"/>
    </source>
</evidence>
<feature type="domain" description="ANTAR" evidence="3">
    <location>
        <begin position="130"/>
        <end position="191"/>
    </location>
</feature>
<dbReference type="OrthoDB" id="9795002at2"/>
<evidence type="ECO:0000256" key="1">
    <source>
        <dbReference type="ARBA" id="ARBA00023015"/>
    </source>
</evidence>
<dbReference type="Pfam" id="PF03861">
    <property type="entry name" value="ANTAR"/>
    <property type="match status" value="1"/>
</dbReference>
<dbReference type="SMART" id="SM00065">
    <property type="entry name" value="GAF"/>
    <property type="match status" value="1"/>
</dbReference>